<accession>A0A0A9GLP3</accession>
<evidence type="ECO:0000313" key="1">
    <source>
        <dbReference type="EMBL" id="JAE26030.1"/>
    </source>
</evidence>
<proteinExistence type="predicted"/>
<name>A0A0A9GLP3_ARUDO</name>
<dbReference type="AlphaFoldDB" id="A0A0A9GLP3"/>
<reference evidence="1" key="2">
    <citation type="journal article" date="2015" name="Data Brief">
        <title>Shoot transcriptome of the giant reed, Arundo donax.</title>
        <authorList>
            <person name="Barrero R.A."/>
            <person name="Guerrero F.D."/>
            <person name="Moolhuijzen P."/>
            <person name="Goolsby J.A."/>
            <person name="Tidwell J."/>
            <person name="Bellgard S.E."/>
            <person name="Bellgard M.I."/>
        </authorList>
    </citation>
    <scope>NUCLEOTIDE SEQUENCE</scope>
    <source>
        <tissue evidence="1">Shoot tissue taken approximately 20 cm above the soil surface</tissue>
    </source>
</reference>
<sequence length="104" mass="11503">MLVVFAHLADVQSWNNLQSFHCVRRSFCVAGNAQSTSRAEVFACLACVHYLNKSQSFYCIQQPCSPAAMAQGTSRVEVPSHFADVHSSNILEDDSWSSMSSNQK</sequence>
<reference evidence="1" key="1">
    <citation type="submission" date="2014-09" db="EMBL/GenBank/DDBJ databases">
        <authorList>
            <person name="Magalhaes I.L.F."/>
            <person name="Oliveira U."/>
            <person name="Santos F.R."/>
            <person name="Vidigal T.H.D.A."/>
            <person name="Brescovit A.D."/>
            <person name="Santos A.J."/>
        </authorList>
    </citation>
    <scope>NUCLEOTIDE SEQUENCE</scope>
    <source>
        <tissue evidence="1">Shoot tissue taken approximately 20 cm above the soil surface</tissue>
    </source>
</reference>
<dbReference type="EMBL" id="GBRH01171866">
    <property type="protein sequence ID" value="JAE26030.1"/>
    <property type="molecule type" value="Transcribed_RNA"/>
</dbReference>
<protein>
    <submittedName>
        <fullName evidence="1">Uncharacterized protein</fullName>
    </submittedName>
</protein>
<organism evidence="1">
    <name type="scientific">Arundo donax</name>
    <name type="common">Giant reed</name>
    <name type="synonym">Donax arundinaceus</name>
    <dbReference type="NCBI Taxonomy" id="35708"/>
    <lineage>
        <taxon>Eukaryota</taxon>
        <taxon>Viridiplantae</taxon>
        <taxon>Streptophyta</taxon>
        <taxon>Embryophyta</taxon>
        <taxon>Tracheophyta</taxon>
        <taxon>Spermatophyta</taxon>
        <taxon>Magnoliopsida</taxon>
        <taxon>Liliopsida</taxon>
        <taxon>Poales</taxon>
        <taxon>Poaceae</taxon>
        <taxon>PACMAD clade</taxon>
        <taxon>Arundinoideae</taxon>
        <taxon>Arundineae</taxon>
        <taxon>Arundo</taxon>
    </lineage>
</organism>